<dbReference type="InterPro" id="IPR011978">
    <property type="entry name" value="YgfB-like"/>
</dbReference>
<organism evidence="2 3">
    <name type="scientific">Sutterella wadsworthensis 2_1_59BFAA</name>
    <dbReference type="NCBI Taxonomy" id="742823"/>
    <lineage>
        <taxon>Bacteria</taxon>
        <taxon>Pseudomonadati</taxon>
        <taxon>Pseudomonadota</taxon>
        <taxon>Betaproteobacteria</taxon>
        <taxon>Burkholderiales</taxon>
        <taxon>Sutterellaceae</taxon>
        <taxon>Sutterella</taxon>
    </lineage>
</organism>
<dbReference type="Pfam" id="PF03695">
    <property type="entry name" value="UPF0149"/>
    <property type="match status" value="1"/>
</dbReference>
<dbReference type="SUPFAM" id="SSF101327">
    <property type="entry name" value="YgfB-like"/>
    <property type="match status" value="1"/>
</dbReference>
<dbReference type="InterPro" id="IPR036255">
    <property type="entry name" value="YgfB-like_sf"/>
</dbReference>
<feature type="compositionally biased region" description="Basic residues" evidence="1">
    <location>
        <begin position="214"/>
        <end position="230"/>
    </location>
</feature>
<dbReference type="eggNOG" id="COG3318">
    <property type="taxonomic scope" value="Bacteria"/>
</dbReference>
<dbReference type="STRING" id="742823.HMPREF9465_00636"/>
<evidence type="ECO:0000313" key="3">
    <source>
        <dbReference type="Proteomes" id="UP000005835"/>
    </source>
</evidence>
<evidence type="ECO:0000256" key="1">
    <source>
        <dbReference type="SAM" id="MobiDB-lite"/>
    </source>
</evidence>
<dbReference type="HOGENOM" id="CLU_105092_0_0_4"/>
<dbReference type="PATRIC" id="fig|742823.3.peg.638"/>
<protein>
    <submittedName>
        <fullName evidence="2">YecA family protein</fullName>
    </submittedName>
</protein>
<accession>K1JYX1</accession>
<dbReference type="OrthoDB" id="570299at2"/>
<keyword evidence="3" id="KW-1185">Reference proteome</keyword>
<comment type="caution">
    <text evidence="2">The sequence shown here is derived from an EMBL/GenBank/DDBJ whole genome shotgun (WGS) entry which is preliminary data.</text>
</comment>
<dbReference type="Proteomes" id="UP000005835">
    <property type="component" value="Unassembled WGS sequence"/>
</dbReference>
<gene>
    <name evidence="2" type="ORF">HMPREF9465_00636</name>
</gene>
<reference evidence="2 3" key="1">
    <citation type="submission" date="2012-05" db="EMBL/GenBank/DDBJ databases">
        <title>The Genome Sequence of Sutterella wadsworthensis 2_1_59BFAA.</title>
        <authorList>
            <consortium name="The Broad Institute Genome Sequencing Platform"/>
            <person name="Earl A."/>
            <person name="Ward D."/>
            <person name="Feldgarden M."/>
            <person name="Gevers D."/>
            <person name="Daigneault M."/>
            <person name="Strauss J."/>
            <person name="Allen-Vercoe E."/>
            <person name="Walker B."/>
            <person name="Young S.K."/>
            <person name="Zeng Q."/>
            <person name="Gargeya S."/>
            <person name="Fitzgerald M."/>
            <person name="Haas B."/>
            <person name="Abouelleil A."/>
            <person name="Alvarado L."/>
            <person name="Arachchi H.M."/>
            <person name="Berlin A.M."/>
            <person name="Chapman S.B."/>
            <person name="Goldberg J."/>
            <person name="Griggs A."/>
            <person name="Gujja S."/>
            <person name="Hansen M."/>
            <person name="Howarth C."/>
            <person name="Imamovic A."/>
            <person name="Larimer J."/>
            <person name="McCowen C."/>
            <person name="Montmayeur A."/>
            <person name="Murphy C."/>
            <person name="Neiman D."/>
            <person name="Pearson M."/>
            <person name="Priest M."/>
            <person name="Roberts A."/>
            <person name="Saif S."/>
            <person name="Shea T."/>
            <person name="Sisk P."/>
            <person name="Sykes S."/>
            <person name="Wortman J."/>
            <person name="Nusbaum C."/>
            <person name="Birren B."/>
        </authorList>
    </citation>
    <scope>NUCLEOTIDE SEQUENCE [LARGE SCALE GENOMIC DNA]</scope>
    <source>
        <strain evidence="2 3">2_1_59BFAA</strain>
    </source>
</reference>
<dbReference type="RefSeq" id="WP_005434104.1">
    <property type="nucleotide sequence ID" value="NZ_JH815514.1"/>
</dbReference>
<sequence>MSNSYEKPLNDDEFVELGELLAAMPEPFEPMEPDYMDGFLTALLCLPDEPSPGDWMPYIFDSQARQDAALADPDEQDRLEELIYRRYRSIDTTLARCRPIDPIIYEIEDNRGRPVRGADSVAAVIPFALGFSEVINRWEGLKDSTDDRINGALLGILRHLPDDVAGDLAEIKADLDLESPIENLDQALEDIAESVAEIAAVTRGFEKKEEPPKKKPAPKGPRRPQGGRRH</sequence>
<name>K1JYX1_9BURK</name>
<dbReference type="EMBL" id="ADMG01000017">
    <property type="protein sequence ID" value="EKB31768.1"/>
    <property type="molecule type" value="Genomic_DNA"/>
</dbReference>
<dbReference type="NCBIfam" id="TIGR02292">
    <property type="entry name" value="ygfB_yecA"/>
    <property type="match status" value="1"/>
</dbReference>
<dbReference type="AlphaFoldDB" id="K1JYX1"/>
<feature type="region of interest" description="Disordered" evidence="1">
    <location>
        <begin position="202"/>
        <end position="230"/>
    </location>
</feature>
<evidence type="ECO:0000313" key="2">
    <source>
        <dbReference type="EMBL" id="EKB31768.1"/>
    </source>
</evidence>
<feature type="compositionally biased region" description="Basic and acidic residues" evidence="1">
    <location>
        <begin position="204"/>
        <end position="213"/>
    </location>
</feature>
<proteinExistence type="predicted"/>